<organism evidence="1 2">
    <name type="scientific">Saccharicrinis carchari</name>
    <dbReference type="NCBI Taxonomy" id="1168039"/>
    <lineage>
        <taxon>Bacteria</taxon>
        <taxon>Pseudomonadati</taxon>
        <taxon>Bacteroidota</taxon>
        <taxon>Bacteroidia</taxon>
        <taxon>Marinilabiliales</taxon>
        <taxon>Marinilabiliaceae</taxon>
        <taxon>Saccharicrinis</taxon>
    </lineage>
</organism>
<proteinExistence type="predicted"/>
<dbReference type="AlphaFoldDB" id="A0A521F584"/>
<dbReference type="EMBL" id="FXTB01000014">
    <property type="protein sequence ID" value="SMO90801.1"/>
    <property type="molecule type" value="Genomic_DNA"/>
</dbReference>
<protein>
    <submittedName>
        <fullName evidence="1">Uncharacterized protein</fullName>
    </submittedName>
</protein>
<keyword evidence="2" id="KW-1185">Reference proteome</keyword>
<evidence type="ECO:0000313" key="1">
    <source>
        <dbReference type="EMBL" id="SMO90801.1"/>
    </source>
</evidence>
<sequence>MGGFIFNEFWQGSQRKISFYSLDFKKIEESRGYQF</sequence>
<evidence type="ECO:0000313" key="2">
    <source>
        <dbReference type="Proteomes" id="UP000319040"/>
    </source>
</evidence>
<reference evidence="1 2" key="1">
    <citation type="submission" date="2017-05" db="EMBL/GenBank/DDBJ databases">
        <authorList>
            <person name="Varghese N."/>
            <person name="Submissions S."/>
        </authorList>
    </citation>
    <scope>NUCLEOTIDE SEQUENCE [LARGE SCALE GENOMIC DNA]</scope>
    <source>
        <strain evidence="1 2">DSM 27040</strain>
    </source>
</reference>
<name>A0A521F584_SACCC</name>
<dbReference type="Proteomes" id="UP000319040">
    <property type="component" value="Unassembled WGS sequence"/>
</dbReference>
<gene>
    <name evidence="1" type="ORF">SAMN06265379_11415</name>
</gene>
<accession>A0A521F584</accession>